<dbReference type="STRING" id="1163406.A0A0L0MZT0"/>
<sequence length="664" mass="72808">MDRLARNISDDERSLPNVQLSAVTEALLLAHPDFGAAPRGSSPPLSDAEINQRKGNAVQVRRSARVERQHQHPSPDIHEVGRPWSEDPVDNEQCWYSPSAAATGATSLHVAPKRPPRRPVVASAASDSSTLEKQAISGNGPGVQGNPDIASPPCAERHPADIKHSARTPSLDDYNPVPHAAAQDTSQAETGGAGKQSSRIEKSPTRTVEESVEKMSGNLKRVNVEHSPLHGYDRDEAGQNVAQPDVRRPSLVPRRETGAFNGHQPGPVVSAPPTATPSVAVPPALKAACSNGKVHSSDKRKTARGFVVNGHSYTITRKLGRGGSGRIYEVVSEKNEVWAFKIILLLNMDPLSKKQLQNEVALLKSLTKNDRVIFLKDWTIDETRNSLYIVMELGQCDLEKLLKDHIERDPKLDVLFVGYYWLEMLRCVAHIHTLDIIHSDLKPANFVLARGMLKLVDFGIANALPDDTVNIYQDHQAGTPNYMAPETLKALSTGKVGNRTVRFGKPSDMWSLGCIFYLMVYGRQPFGHIQGLAPKVMAISDPDHIIEHATEGRGGVKVPLPFIRTMKACLLRDPLKRPTADDLLQSVDGLLATRAPAENVVYVTSQTMEAMFSNAVRQAGAWASPEEMKSWADQVMGNLEESSSRDPPTGWKSRGRRLLRSTEF</sequence>
<comment type="caution">
    <text evidence="9">The sequence shown here is derived from an EMBL/GenBank/DDBJ whole genome shotgun (WGS) entry which is preliminary data.</text>
</comment>
<feature type="compositionally biased region" description="Basic and acidic residues" evidence="7">
    <location>
        <begin position="198"/>
        <end position="213"/>
    </location>
</feature>
<evidence type="ECO:0000313" key="10">
    <source>
        <dbReference type="Proteomes" id="UP000036947"/>
    </source>
</evidence>
<dbReference type="GO" id="GO:0033316">
    <property type="term" value="P:meiotic spindle assembly checkpoint signaling"/>
    <property type="evidence" value="ECO:0007669"/>
    <property type="project" value="TreeGrafter"/>
</dbReference>
<dbReference type="AlphaFoldDB" id="A0A0L0MZT0"/>
<keyword evidence="3 6" id="KW-0547">Nucleotide-binding</keyword>
<dbReference type="InterPro" id="IPR000719">
    <property type="entry name" value="Prot_kinase_dom"/>
</dbReference>
<dbReference type="EMBL" id="LFRF01000038">
    <property type="protein sequence ID" value="KND87337.1"/>
    <property type="molecule type" value="Genomic_DNA"/>
</dbReference>
<dbReference type="PANTHER" id="PTHR22974">
    <property type="entry name" value="MIXED LINEAGE PROTEIN KINASE"/>
    <property type="match status" value="1"/>
</dbReference>
<protein>
    <submittedName>
        <fullName evidence="9">Serine/threonine-protein kinase MPS1</fullName>
    </submittedName>
</protein>
<dbReference type="GO" id="GO:0004674">
    <property type="term" value="F:protein serine/threonine kinase activity"/>
    <property type="evidence" value="ECO:0007669"/>
    <property type="project" value="UniProtKB-KW"/>
</dbReference>
<dbReference type="PROSITE" id="PS00107">
    <property type="entry name" value="PROTEIN_KINASE_ATP"/>
    <property type="match status" value="1"/>
</dbReference>
<feature type="binding site" evidence="6">
    <location>
        <position position="341"/>
    </location>
    <ligand>
        <name>ATP</name>
        <dbReference type="ChEBI" id="CHEBI:30616"/>
    </ligand>
</feature>
<dbReference type="SUPFAM" id="SSF56112">
    <property type="entry name" value="Protein kinase-like (PK-like)"/>
    <property type="match status" value="1"/>
</dbReference>
<dbReference type="GO" id="GO:0034501">
    <property type="term" value="P:protein localization to kinetochore"/>
    <property type="evidence" value="ECO:0007669"/>
    <property type="project" value="TreeGrafter"/>
</dbReference>
<dbReference type="InterPro" id="IPR011009">
    <property type="entry name" value="Kinase-like_dom_sf"/>
</dbReference>
<dbReference type="GO" id="GO:0007094">
    <property type="term" value="P:mitotic spindle assembly checkpoint signaling"/>
    <property type="evidence" value="ECO:0007669"/>
    <property type="project" value="TreeGrafter"/>
</dbReference>
<evidence type="ECO:0000256" key="1">
    <source>
        <dbReference type="ARBA" id="ARBA00022527"/>
    </source>
</evidence>
<evidence type="ECO:0000256" key="2">
    <source>
        <dbReference type="ARBA" id="ARBA00022679"/>
    </source>
</evidence>
<dbReference type="GO" id="GO:0004712">
    <property type="term" value="F:protein serine/threonine/tyrosine kinase activity"/>
    <property type="evidence" value="ECO:0007669"/>
    <property type="project" value="TreeGrafter"/>
</dbReference>
<dbReference type="GO" id="GO:0000776">
    <property type="term" value="C:kinetochore"/>
    <property type="evidence" value="ECO:0007669"/>
    <property type="project" value="TreeGrafter"/>
</dbReference>
<keyword evidence="5 6" id="KW-0067">ATP-binding</keyword>
<keyword evidence="4 9" id="KW-0418">Kinase</keyword>
<dbReference type="FunFam" id="3.30.200.20:FF:000131">
    <property type="entry name" value="Dual specificity protein kinase TTK"/>
    <property type="match status" value="1"/>
</dbReference>
<evidence type="ECO:0000256" key="3">
    <source>
        <dbReference type="ARBA" id="ARBA00022741"/>
    </source>
</evidence>
<dbReference type="Gene3D" id="3.30.200.20">
    <property type="entry name" value="Phosphorylase Kinase, domain 1"/>
    <property type="match status" value="1"/>
</dbReference>
<dbReference type="InterPro" id="IPR017441">
    <property type="entry name" value="Protein_kinase_ATP_BS"/>
</dbReference>
<name>A0A0L0MZT0_TOLOC</name>
<feature type="compositionally biased region" description="Basic residues" evidence="7">
    <location>
        <begin position="653"/>
        <end position="664"/>
    </location>
</feature>
<evidence type="ECO:0000313" key="9">
    <source>
        <dbReference type="EMBL" id="KND87337.1"/>
    </source>
</evidence>
<evidence type="ECO:0000256" key="4">
    <source>
        <dbReference type="ARBA" id="ARBA00022777"/>
    </source>
</evidence>
<evidence type="ECO:0000256" key="5">
    <source>
        <dbReference type="ARBA" id="ARBA00022840"/>
    </source>
</evidence>
<dbReference type="InterPro" id="IPR008271">
    <property type="entry name" value="Ser/Thr_kinase_AS"/>
</dbReference>
<organism evidence="9 10">
    <name type="scientific">Tolypocladium ophioglossoides (strain CBS 100239)</name>
    <name type="common">Snaketongue truffleclub</name>
    <name type="synonym">Elaphocordyceps ophioglossoides</name>
    <dbReference type="NCBI Taxonomy" id="1163406"/>
    <lineage>
        <taxon>Eukaryota</taxon>
        <taxon>Fungi</taxon>
        <taxon>Dikarya</taxon>
        <taxon>Ascomycota</taxon>
        <taxon>Pezizomycotina</taxon>
        <taxon>Sordariomycetes</taxon>
        <taxon>Hypocreomycetidae</taxon>
        <taxon>Hypocreales</taxon>
        <taxon>Ophiocordycipitaceae</taxon>
        <taxon>Tolypocladium</taxon>
    </lineage>
</organism>
<reference evidence="9 10" key="1">
    <citation type="journal article" date="2015" name="BMC Genomics">
        <title>The genome of the truffle-parasite Tolypocladium ophioglossoides and the evolution of antifungal peptaibiotics.</title>
        <authorList>
            <person name="Quandt C.A."/>
            <person name="Bushley K.E."/>
            <person name="Spatafora J.W."/>
        </authorList>
    </citation>
    <scope>NUCLEOTIDE SEQUENCE [LARGE SCALE GENOMIC DNA]</scope>
    <source>
        <strain evidence="9 10">CBS 100239</strain>
    </source>
</reference>
<feature type="region of interest" description="Disordered" evidence="7">
    <location>
        <begin position="638"/>
        <end position="664"/>
    </location>
</feature>
<dbReference type="Proteomes" id="UP000036947">
    <property type="component" value="Unassembled WGS sequence"/>
</dbReference>
<proteinExistence type="predicted"/>
<dbReference type="GO" id="GO:0007059">
    <property type="term" value="P:chromosome segregation"/>
    <property type="evidence" value="ECO:0007669"/>
    <property type="project" value="TreeGrafter"/>
</dbReference>
<keyword evidence="2" id="KW-0808">Transferase</keyword>
<feature type="region of interest" description="Disordered" evidence="7">
    <location>
        <begin position="106"/>
        <end position="213"/>
    </location>
</feature>
<accession>A0A0L0MZT0</accession>
<evidence type="ECO:0000259" key="8">
    <source>
        <dbReference type="PROSITE" id="PS50011"/>
    </source>
</evidence>
<dbReference type="OrthoDB" id="20524at2759"/>
<dbReference type="GO" id="GO:0005634">
    <property type="term" value="C:nucleus"/>
    <property type="evidence" value="ECO:0007669"/>
    <property type="project" value="TreeGrafter"/>
</dbReference>
<dbReference type="Gene3D" id="1.10.510.10">
    <property type="entry name" value="Transferase(Phosphotransferase) domain 1"/>
    <property type="match status" value="1"/>
</dbReference>
<keyword evidence="1" id="KW-0723">Serine/threonine-protein kinase</keyword>
<feature type="domain" description="Protein kinase" evidence="8">
    <location>
        <begin position="313"/>
        <end position="591"/>
    </location>
</feature>
<evidence type="ECO:0000256" key="7">
    <source>
        <dbReference type="SAM" id="MobiDB-lite"/>
    </source>
</evidence>
<dbReference type="SMART" id="SM00220">
    <property type="entry name" value="S_TKc"/>
    <property type="match status" value="1"/>
</dbReference>
<dbReference type="PROSITE" id="PS50011">
    <property type="entry name" value="PROTEIN_KINASE_DOM"/>
    <property type="match status" value="1"/>
</dbReference>
<gene>
    <name evidence="9" type="ORF">TOPH_08032</name>
</gene>
<feature type="compositionally biased region" description="Basic and acidic residues" evidence="7">
    <location>
        <begin position="155"/>
        <end position="164"/>
    </location>
</feature>
<keyword evidence="10" id="KW-1185">Reference proteome</keyword>
<feature type="region of interest" description="Disordered" evidence="7">
    <location>
        <begin position="33"/>
        <end position="83"/>
    </location>
</feature>
<dbReference type="PROSITE" id="PS00108">
    <property type="entry name" value="PROTEIN_KINASE_ST"/>
    <property type="match status" value="1"/>
</dbReference>
<dbReference type="PANTHER" id="PTHR22974:SF21">
    <property type="entry name" value="DUAL SPECIFICITY PROTEIN KINASE TTK"/>
    <property type="match status" value="1"/>
</dbReference>
<evidence type="ECO:0000256" key="6">
    <source>
        <dbReference type="PROSITE-ProRule" id="PRU10141"/>
    </source>
</evidence>
<dbReference type="GO" id="GO:0005524">
    <property type="term" value="F:ATP binding"/>
    <property type="evidence" value="ECO:0007669"/>
    <property type="project" value="UniProtKB-UniRule"/>
</dbReference>
<dbReference type="Pfam" id="PF00069">
    <property type="entry name" value="Pkinase"/>
    <property type="match status" value="1"/>
</dbReference>
<feature type="compositionally biased region" description="Basic and acidic residues" evidence="7">
    <location>
        <begin position="64"/>
        <end position="83"/>
    </location>
</feature>